<dbReference type="SUPFAM" id="SSF141868">
    <property type="entry name" value="EAL domain-like"/>
    <property type="match status" value="1"/>
</dbReference>
<protein>
    <submittedName>
        <fullName evidence="3">Diguanylate phosphodiesterase</fullName>
    </submittedName>
</protein>
<dbReference type="AlphaFoldDB" id="C6X932"/>
<dbReference type="Pfam" id="PF00563">
    <property type="entry name" value="EAL"/>
    <property type="match status" value="1"/>
</dbReference>
<dbReference type="HOGENOM" id="CLU_000445_143_0_4"/>
<feature type="domain" description="EAL" evidence="2">
    <location>
        <begin position="204"/>
        <end position="458"/>
    </location>
</feature>
<evidence type="ECO:0000313" key="3">
    <source>
        <dbReference type="EMBL" id="ACT49652.1"/>
    </source>
</evidence>
<dbReference type="STRING" id="582744.Msip34_0404"/>
<reference evidence="4" key="1">
    <citation type="submission" date="2009-07" db="EMBL/GenBank/DDBJ databases">
        <title>Complete sequence of chromosome of Methylovorus sp. SIP3-4.</title>
        <authorList>
            <person name="Lucas S."/>
            <person name="Copeland A."/>
            <person name="Lapidus A."/>
            <person name="Glavina del Rio T."/>
            <person name="Tice H."/>
            <person name="Bruce D."/>
            <person name="Goodwin L."/>
            <person name="Pitluck S."/>
            <person name="Clum A."/>
            <person name="Larimer F."/>
            <person name="Land M."/>
            <person name="Hauser L."/>
            <person name="Kyrpides N."/>
            <person name="Mikhailova N."/>
            <person name="Kayluzhnaya M."/>
            <person name="Chistoserdova L."/>
        </authorList>
    </citation>
    <scope>NUCLEOTIDE SEQUENCE [LARGE SCALE GENOMIC DNA]</scope>
    <source>
        <strain evidence="4">SIP3-4</strain>
    </source>
</reference>
<dbReference type="PROSITE" id="PS50883">
    <property type="entry name" value="EAL"/>
    <property type="match status" value="1"/>
</dbReference>
<feature type="transmembrane region" description="Helical" evidence="1">
    <location>
        <begin position="176"/>
        <end position="197"/>
    </location>
</feature>
<dbReference type="CDD" id="cd01948">
    <property type="entry name" value="EAL"/>
    <property type="match status" value="1"/>
</dbReference>
<feature type="transmembrane region" description="Helical" evidence="1">
    <location>
        <begin position="89"/>
        <end position="110"/>
    </location>
</feature>
<feature type="transmembrane region" description="Helical" evidence="1">
    <location>
        <begin position="36"/>
        <end position="56"/>
    </location>
</feature>
<dbReference type="KEGG" id="mei:Msip34_0404"/>
<evidence type="ECO:0000256" key="1">
    <source>
        <dbReference type="SAM" id="Phobius"/>
    </source>
</evidence>
<dbReference type="RefSeq" id="WP_015829323.1">
    <property type="nucleotide sequence ID" value="NC_012969.1"/>
</dbReference>
<name>C6X932_METGS</name>
<keyword evidence="4" id="KW-1185">Reference proteome</keyword>
<dbReference type="GO" id="GO:0071111">
    <property type="term" value="F:cyclic-guanylate-specific phosphodiesterase activity"/>
    <property type="evidence" value="ECO:0007669"/>
    <property type="project" value="InterPro"/>
</dbReference>
<feature type="transmembrane region" description="Helical" evidence="1">
    <location>
        <begin position="62"/>
        <end position="82"/>
    </location>
</feature>
<dbReference type="EMBL" id="CP001674">
    <property type="protein sequence ID" value="ACT49652.1"/>
    <property type="molecule type" value="Genomic_DNA"/>
</dbReference>
<dbReference type="eggNOG" id="COG2200">
    <property type="taxonomic scope" value="Bacteria"/>
</dbReference>
<feature type="transmembrane region" description="Helical" evidence="1">
    <location>
        <begin position="143"/>
        <end position="164"/>
    </location>
</feature>
<accession>C6X932</accession>
<dbReference type="Gene3D" id="3.20.20.450">
    <property type="entry name" value="EAL domain"/>
    <property type="match status" value="1"/>
</dbReference>
<dbReference type="Proteomes" id="UP000002743">
    <property type="component" value="Chromosome"/>
</dbReference>
<dbReference type="InterPro" id="IPR001633">
    <property type="entry name" value="EAL_dom"/>
</dbReference>
<keyword evidence="1" id="KW-0812">Transmembrane</keyword>
<dbReference type="InterPro" id="IPR035919">
    <property type="entry name" value="EAL_sf"/>
</dbReference>
<dbReference type="SMART" id="SM00052">
    <property type="entry name" value="EAL"/>
    <property type="match status" value="1"/>
</dbReference>
<dbReference type="PANTHER" id="PTHR33121:SF70">
    <property type="entry name" value="SIGNALING PROTEIN YKOW"/>
    <property type="match status" value="1"/>
</dbReference>
<sequence>MPHLNSLPMPLRFLFKLLRHELPPYAQEPHNLRVRMLLAIGGWSLIMLCGMWGAYYLCHGKWVLMASHAILIALGIYTLILINAGRERLVAISMAHGLLVMLCVICWLDVPTQDVPRSVHMYFLPVAAGASLIFRKENLYLRLVLPFTLLACCLIFASSHIGIVKPELIADQEIRLLGAWINNLAALAILGVALIVMQTDISTRHSLYADMRAALAQGQFRLHYQPQVDAVGNIFGAEALLRWQHPVRGMIPPGVFIAAAEETGLIQPIGTWVLKEACAQLVKWSKDPNMAHLSISVNVSASQLRQPDFVQEVIEIVMRSGATPAQLKLELTESMLAKDVDTTIQKMKALRAFGISWSLDDFGTGYSSLNYLKHLPFEQLKIDQSFVRDLLTNESDKAIVETLVVLSKNLNMMLIAEGVETTEQLNYLLNKGCMKYQGYLFSRPLSIEAFEAFMPVFHESKAYMQLKAQLTLI</sequence>
<keyword evidence="1" id="KW-1133">Transmembrane helix</keyword>
<evidence type="ECO:0000259" key="2">
    <source>
        <dbReference type="PROSITE" id="PS50883"/>
    </source>
</evidence>
<proteinExistence type="predicted"/>
<organism evidence="3 4">
    <name type="scientific">Methylovorus glucosotrophus (strain SIP3-4)</name>
    <dbReference type="NCBI Taxonomy" id="582744"/>
    <lineage>
        <taxon>Bacteria</taxon>
        <taxon>Pseudomonadati</taxon>
        <taxon>Pseudomonadota</taxon>
        <taxon>Betaproteobacteria</taxon>
        <taxon>Nitrosomonadales</taxon>
        <taxon>Methylophilaceae</taxon>
        <taxon>Methylovorus</taxon>
    </lineage>
</organism>
<dbReference type="OrthoDB" id="9813903at2"/>
<gene>
    <name evidence="3" type="ordered locus">Msip34_0404</name>
</gene>
<evidence type="ECO:0000313" key="4">
    <source>
        <dbReference type="Proteomes" id="UP000002743"/>
    </source>
</evidence>
<dbReference type="PANTHER" id="PTHR33121">
    <property type="entry name" value="CYCLIC DI-GMP PHOSPHODIESTERASE PDEF"/>
    <property type="match status" value="1"/>
</dbReference>
<dbReference type="InterPro" id="IPR050706">
    <property type="entry name" value="Cyclic-di-GMP_PDE-like"/>
</dbReference>
<dbReference type="FunFam" id="3.20.20.450:FF:000001">
    <property type="entry name" value="Cyclic di-GMP phosphodiesterase yahA"/>
    <property type="match status" value="1"/>
</dbReference>
<keyword evidence="1" id="KW-0472">Membrane</keyword>
<reference evidence="3 4" key="2">
    <citation type="journal article" date="2011" name="J. Bacteriol.">
        <title>Genomes of three methylotrophs from a single niche uncover genetic and metabolic divergence of Methylophilaceae.</title>
        <authorList>
            <person name="Lapidus A."/>
            <person name="Clum A."/>
            <person name="Labutti K."/>
            <person name="Kaluzhnaya M.G."/>
            <person name="Lim S."/>
            <person name="Beck D.A."/>
            <person name="Glavina Del Rio T."/>
            <person name="Nolan M."/>
            <person name="Mavromatis K."/>
            <person name="Huntemann M."/>
            <person name="Lucas S."/>
            <person name="Lidstrom M.E."/>
            <person name="Ivanova N."/>
            <person name="Chistoserdova L."/>
        </authorList>
    </citation>
    <scope>NUCLEOTIDE SEQUENCE [LARGE SCALE GENOMIC DNA]</scope>
    <source>
        <strain evidence="3 4">SIP3-4</strain>
    </source>
</reference>